<dbReference type="EMBL" id="JAUDZG010000003">
    <property type="protein sequence ID" value="KAK3306540.1"/>
    <property type="molecule type" value="Genomic_DNA"/>
</dbReference>
<evidence type="ECO:0000313" key="3">
    <source>
        <dbReference type="Proteomes" id="UP001273166"/>
    </source>
</evidence>
<dbReference type="RefSeq" id="XP_062722320.1">
    <property type="nucleotide sequence ID" value="XM_062868977.1"/>
</dbReference>
<evidence type="ECO:0000313" key="2">
    <source>
        <dbReference type="EMBL" id="KAK3306540.1"/>
    </source>
</evidence>
<comment type="caution">
    <text evidence="2">The sequence shown here is derived from an EMBL/GenBank/DDBJ whole genome shotgun (WGS) entry which is preliminary data.</text>
</comment>
<evidence type="ECO:0008006" key="4">
    <source>
        <dbReference type="Google" id="ProtNLM"/>
    </source>
</evidence>
<organism evidence="2 3">
    <name type="scientific">Chaetomium strumarium</name>
    <dbReference type="NCBI Taxonomy" id="1170767"/>
    <lineage>
        <taxon>Eukaryota</taxon>
        <taxon>Fungi</taxon>
        <taxon>Dikarya</taxon>
        <taxon>Ascomycota</taxon>
        <taxon>Pezizomycotina</taxon>
        <taxon>Sordariomycetes</taxon>
        <taxon>Sordariomycetidae</taxon>
        <taxon>Sordariales</taxon>
        <taxon>Chaetomiaceae</taxon>
        <taxon>Chaetomium</taxon>
    </lineage>
</organism>
<accession>A0AAJ0GVC5</accession>
<dbReference type="GeneID" id="87887806"/>
<dbReference type="AlphaFoldDB" id="A0AAJ0GVC5"/>
<dbReference type="PANTHER" id="PTHR39398:SF1">
    <property type="entry name" value="CSN8_PSMD8_EIF3K DOMAIN-CONTAINING PROTEIN"/>
    <property type="match status" value="1"/>
</dbReference>
<reference evidence="2" key="1">
    <citation type="journal article" date="2023" name="Mol. Phylogenet. Evol.">
        <title>Genome-scale phylogeny and comparative genomics of the fungal order Sordariales.</title>
        <authorList>
            <person name="Hensen N."/>
            <person name="Bonometti L."/>
            <person name="Westerberg I."/>
            <person name="Brannstrom I.O."/>
            <person name="Guillou S."/>
            <person name="Cros-Aarteil S."/>
            <person name="Calhoun S."/>
            <person name="Haridas S."/>
            <person name="Kuo A."/>
            <person name="Mondo S."/>
            <person name="Pangilinan J."/>
            <person name="Riley R."/>
            <person name="LaButti K."/>
            <person name="Andreopoulos B."/>
            <person name="Lipzen A."/>
            <person name="Chen C."/>
            <person name="Yan M."/>
            <person name="Daum C."/>
            <person name="Ng V."/>
            <person name="Clum A."/>
            <person name="Steindorff A."/>
            <person name="Ohm R.A."/>
            <person name="Martin F."/>
            <person name="Silar P."/>
            <person name="Natvig D.O."/>
            <person name="Lalanne C."/>
            <person name="Gautier V."/>
            <person name="Ament-Velasquez S.L."/>
            <person name="Kruys A."/>
            <person name="Hutchinson M.I."/>
            <person name="Powell A.J."/>
            <person name="Barry K."/>
            <person name="Miller A.N."/>
            <person name="Grigoriev I.V."/>
            <person name="Debuchy R."/>
            <person name="Gladieux P."/>
            <person name="Hiltunen Thoren M."/>
            <person name="Johannesson H."/>
        </authorList>
    </citation>
    <scope>NUCLEOTIDE SEQUENCE</scope>
    <source>
        <strain evidence="2">CBS 333.67</strain>
    </source>
</reference>
<feature type="region of interest" description="Disordered" evidence="1">
    <location>
        <begin position="162"/>
        <end position="209"/>
    </location>
</feature>
<feature type="region of interest" description="Disordered" evidence="1">
    <location>
        <begin position="1"/>
        <end position="32"/>
    </location>
</feature>
<gene>
    <name evidence="2" type="ORF">B0T15DRAFT_527509</name>
</gene>
<dbReference type="Proteomes" id="UP001273166">
    <property type="component" value="Unassembled WGS sequence"/>
</dbReference>
<keyword evidence="3" id="KW-1185">Reference proteome</keyword>
<evidence type="ECO:0000256" key="1">
    <source>
        <dbReference type="SAM" id="MobiDB-lite"/>
    </source>
</evidence>
<feature type="region of interest" description="Disordered" evidence="1">
    <location>
        <begin position="82"/>
        <end position="103"/>
    </location>
</feature>
<sequence length="350" mass="38809">MQRKSGRASSGHLSRLKPVEHDPLTEYGLPSKGEKRLLSTKVQEAYYTKIIERYLAFCTEAGDREGLQKQFARLAIADRGSSAAASPLPPPATSPSKLRPLPSNDKVSQIFSALRKLREALVASHRTDDFATQVYLFSARLGILASSYETYYPSLLHLLRRHQQAQRQQRQQQAHIPPSATTPTSTGRPSSSSSSSSQPNNSGVSSSSASGDLTSVEYHEVTAYLVLDAACRRADLAEAYALRHAHRLRDPKIDVILASLVGDNWVVWRRVKKQVDGYRVRLMEFAEPQVRAHTLKAFGRAHLSVPLGVLEAQTGASWAELRERFGVGWELGEGEGDERRVVIRKVQARS</sequence>
<name>A0AAJ0GVC5_9PEZI</name>
<reference evidence="2" key="2">
    <citation type="submission" date="2023-06" db="EMBL/GenBank/DDBJ databases">
        <authorList>
            <consortium name="Lawrence Berkeley National Laboratory"/>
            <person name="Mondo S.J."/>
            <person name="Hensen N."/>
            <person name="Bonometti L."/>
            <person name="Westerberg I."/>
            <person name="Brannstrom I.O."/>
            <person name="Guillou S."/>
            <person name="Cros-Aarteil S."/>
            <person name="Calhoun S."/>
            <person name="Haridas S."/>
            <person name="Kuo A."/>
            <person name="Pangilinan J."/>
            <person name="Riley R."/>
            <person name="Labutti K."/>
            <person name="Andreopoulos B."/>
            <person name="Lipzen A."/>
            <person name="Chen C."/>
            <person name="Yanf M."/>
            <person name="Daum C."/>
            <person name="Ng V."/>
            <person name="Clum A."/>
            <person name="Steindorff A."/>
            <person name="Ohm R."/>
            <person name="Martin F."/>
            <person name="Silar P."/>
            <person name="Natvig D."/>
            <person name="Lalanne C."/>
            <person name="Gautier V."/>
            <person name="Ament-Velasquez S.L."/>
            <person name="Kruys A."/>
            <person name="Hutchinson M.I."/>
            <person name="Powell A.J."/>
            <person name="Barry K."/>
            <person name="Miller A.N."/>
            <person name="Grigoriev I.V."/>
            <person name="Debuchy R."/>
            <person name="Gladieux P."/>
            <person name="Thoren M.H."/>
            <person name="Johannesson H."/>
        </authorList>
    </citation>
    <scope>NUCLEOTIDE SEQUENCE</scope>
    <source>
        <strain evidence="2">CBS 333.67</strain>
    </source>
</reference>
<protein>
    <recommendedName>
        <fullName evidence="4">CSN8/PSMD8/EIF3K domain-containing protein</fullName>
    </recommendedName>
</protein>
<proteinExistence type="predicted"/>
<dbReference type="PANTHER" id="PTHR39398">
    <property type="entry name" value="YALI0F14311P"/>
    <property type="match status" value="1"/>
</dbReference>
<feature type="compositionally biased region" description="Low complexity" evidence="1">
    <location>
        <begin position="165"/>
        <end position="209"/>
    </location>
</feature>